<keyword evidence="2" id="KW-1278">Translocase</keyword>
<sequence length="363" mass="39271">MSHPLEVQVGDIPLPGRTQLPLPPRHPATTGVVAFNLDISNNVIQKVRIEPGWLHRAAEKLFEVRDYRSLIMLGDRHDWFSSTSGELVITLAVERAMGLLPPARATWLRTLLAELARIHSHLAFLSIVDDAVWDEVGAVRELLVALSGNRIHPMLNRVGGLSQDAPAAWLADLAAALPRLQAGAERASQRLEDSGDRFRGLAVLDAETCRQYGVSGPAARACGLDLDLRADGMLAYAGVLEPTPLRQEGDAHARLAVLVDEVRTATTMIGRLLDAVPDGPVATPLSRRLKVPEGEHIAEIEAPWGLASALLVSRGGQTPWRLALRTPTFHNVAVMEKVLVGTRTQQIPDGIASLGYAIGDLDK</sequence>
<evidence type="ECO:0000256" key="1">
    <source>
        <dbReference type="ARBA" id="ARBA00023002"/>
    </source>
</evidence>
<dbReference type="AlphaFoldDB" id="A0A3P1WRP5"/>
<keyword evidence="1" id="KW-0560">Oxidoreductase</keyword>
<organism evidence="4 5">
    <name type="scientific">Arachnia propionica</name>
    <dbReference type="NCBI Taxonomy" id="1750"/>
    <lineage>
        <taxon>Bacteria</taxon>
        <taxon>Bacillati</taxon>
        <taxon>Actinomycetota</taxon>
        <taxon>Actinomycetes</taxon>
        <taxon>Propionibacteriales</taxon>
        <taxon>Propionibacteriaceae</taxon>
        <taxon>Arachnia</taxon>
    </lineage>
</organism>
<evidence type="ECO:0000259" key="3">
    <source>
        <dbReference type="Pfam" id="PF00346"/>
    </source>
</evidence>
<comment type="similarity">
    <text evidence="2">Belongs to the complex I 49 kDa subunit family.</text>
</comment>
<dbReference type="InterPro" id="IPR014029">
    <property type="entry name" value="NADH_UbQ_OxRdtase_49kDa_CS"/>
</dbReference>
<dbReference type="InterPro" id="IPR029014">
    <property type="entry name" value="NiFe-Hase_large"/>
</dbReference>
<dbReference type="Gene3D" id="1.10.645.10">
    <property type="entry name" value="Cytochrome-c3 Hydrogenase, chain B"/>
    <property type="match status" value="1"/>
</dbReference>
<dbReference type="Pfam" id="PF00346">
    <property type="entry name" value="Complex1_49kDa"/>
    <property type="match status" value="2"/>
</dbReference>
<gene>
    <name evidence="4" type="ORF">EII35_10185</name>
</gene>
<reference evidence="4 5" key="1">
    <citation type="submission" date="2018-11" db="EMBL/GenBank/DDBJ databases">
        <title>Genomes From Bacteria Associated with the Canine Oral Cavity: a Test Case for Automated Genome-Based Taxonomic Assignment.</title>
        <authorList>
            <person name="Coil D.A."/>
            <person name="Jospin G."/>
            <person name="Darling A.E."/>
            <person name="Wallis C."/>
            <person name="Davis I.J."/>
            <person name="Harris S."/>
            <person name="Eisen J.A."/>
            <person name="Holcombe L.J."/>
            <person name="O'Flynn C."/>
        </authorList>
    </citation>
    <scope>NUCLEOTIDE SEQUENCE [LARGE SCALE GENOMIC DNA]</scope>
    <source>
        <strain evidence="4 5">OH2822_COT-296</strain>
    </source>
</reference>
<dbReference type="OrthoDB" id="9801496at2"/>
<dbReference type="PROSITE" id="PS00535">
    <property type="entry name" value="COMPLEX1_49K"/>
    <property type="match status" value="1"/>
</dbReference>
<protein>
    <submittedName>
        <fullName evidence="4">NADH-quinone oxidoreductase subunit D</fullName>
    </submittedName>
</protein>
<proteinExistence type="inferred from homology"/>
<feature type="domain" description="NADH-quinone oxidoreductase subunit D" evidence="3">
    <location>
        <begin position="287"/>
        <end position="363"/>
    </location>
</feature>
<accession>A0A3P1WRP5</accession>
<dbReference type="Proteomes" id="UP000280935">
    <property type="component" value="Unassembled WGS sequence"/>
</dbReference>
<evidence type="ECO:0000313" key="5">
    <source>
        <dbReference type="Proteomes" id="UP000280935"/>
    </source>
</evidence>
<dbReference type="GO" id="GO:0016651">
    <property type="term" value="F:oxidoreductase activity, acting on NAD(P)H"/>
    <property type="evidence" value="ECO:0007669"/>
    <property type="project" value="InterPro"/>
</dbReference>
<dbReference type="PANTHER" id="PTHR43485">
    <property type="entry name" value="HYDROGENASE-4 COMPONENT G"/>
    <property type="match status" value="1"/>
</dbReference>
<keyword evidence="2" id="KW-0813">Transport</keyword>
<evidence type="ECO:0000256" key="2">
    <source>
        <dbReference type="RuleBase" id="RU003685"/>
    </source>
</evidence>
<dbReference type="GO" id="GO:0051287">
    <property type="term" value="F:NAD binding"/>
    <property type="evidence" value="ECO:0007669"/>
    <property type="project" value="InterPro"/>
</dbReference>
<dbReference type="GO" id="GO:0048038">
    <property type="term" value="F:quinone binding"/>
    <property type="evidence" value="ECO:0007669"/>
    <property type="project" value="InterPro"/>
</dbReference>
<name>A0A3P1WRP5_9ACTN</name>
<feature type="domain" description="NADH-quinone oxidoreductase subunit D" evidence="3">
    <location>
        <begin position="140"/>
        <end position="283"/>
    </location>
</feature>
<dbReference type="EMBL" id="RQYT01000025">
    <property type="protein sequence ID" value="RRD48965.1"/>
    <property type="molecule type" value="Genomic_DNA"/>
</dbReference>
<evidence type="ECO:0000313" key="4">
    <source>
        <dbReference type="EMBL" id="RRD48965.1"/>
    </source>
</evidence>
<keyword evidence="2" id="KW-0520">NAD</keyword>
<dbReference type="InterPro" id="IPR001135">
    <property type="entry name" value="NADH_Q_OxRdtase_suD"/>
</dbReference>
<dbReference type="SUPFAM" id="SSF56762">
    <property type="entry name" value="HydB/Nqo4-like"/>
    <property type="match status" value="1"/>
</dbReference>
<dbReference type="InterPro" id="IPR052197">
    <property type="entry name" value="ComplexI_49kDa-like"/>
</dbReference>
<comment type="caution">
    <text evidence="4">The sequence shown here is derived from an EMBL/GenBank/DDBJ whole genome shotgun (WGS) entry which is preliminary data.</text>
</comment>
<dbReference type="PANTHER" id="PTHR43485:SF1">
    <property type="entry name" value="FORMATE HYDROGENLYASE SUBUNIT 5-RELATED"/>
    <property type="match status" value="1"/>
</dbReference>